<dbReference type="InterPro" id="IPR005467">
    <property type="entry name" value="His_kinase_dom"/>
</dbReference>
<accession>A0A1G8LR39</accession>
<evidence type="ECO:0000256" key="10">
    <source>
        <dbReference type="ARBA" id="ARBA00023012"/>
    </source>
</evidence>
<evidence type="ECO:0000256" key="9">
    <source>
        <dbReference type="ARBA" id="ARBA00022989"/>
    </source>
</evidence>
<dbReference type="FunFam" id="3.30.565.10:FF:000057">
    <property type="entry name" value="Sensor histidine kinase"/>
    <property type="match status" value="1"/>
</dbReference>
<dbReference type="AlphaFoldDB" id="A0A1G8LR39"/>
<dbReference type="GO" id="GO:0000155">
    <property type="term" value="F:phosphorelay sensor kinase activity"/>
    <property type="evidence" value="ECO:0007669"/>
    <property type="project" value="InterPro"/>
</dbReference>
<dbReference type="SMART" id="SM00388">
    <property type="entry name" value="HisKA"/>
    <property type="match status" value="1"/>
</dbReference>
<dbReference type="InterPro" id="IPR003661">
    <property type="entry name" value="HisK_dim/P_dom"/>
</dbReference>
<keyword evidence="7 12" id="KW-0812">Transmembrane</keyword>
<dbReference type="CDD" id="cd00082">
    <property type="entry name" value="HisKA"/>
    <property type="match status" value="1"/>
</dbReference>
<comment type="subcellular location">
    <subcellularLocation>
        <location evidence="2">Cell membrane</location>
        <topology evidence="2">Multi-pass membrane protein</topology>
    </subcellularLocation>
</comment>
<dbReference type="EMBL" id="FNDZ01000003">
    <property type="protein sequence ID" value="SDI58085.1"/>
    <property type="molecule type" value="Genomic_DNA"/>
</dbReference>
<evidence type="ECO:0000313" key="14">
    <source>
        <dbReference type="EMBL" id="SDI58085.1"/>
    </source>
</evidence>
<dbReference type="Gene3D" id="3.30.565.10">
    <property type="entry name" value="Histidine kinase-like ATPase, C-terminal domain"/>
    <property type="match status" value="1"/>
</dbReference>
<dbReference type="SMART" id="SM00387">
    <property type="entry name" value="HATPase_c"/>
    <property type="match status" value="1"/>
</dbReference>
<dbReference type="Pfam" id="PF02518">
    <property type="entry name" value="HATPase_c"/>
    <property type="match status" value="1"/>
</dbReference>
<sequence>MKLFLKDNKAYITTYFIGTVITILYCELMNYIERSDIFYLIIVNSFILLCFLAIRYHKTQEIYKLFENGLNSSGASNTTLGTTVIGKNLSGLLNQQHRRYQGEIQEYDKKQKEHLAFINTWVHQMKTPLSIIQLQLEEYGGEPLAEEISEEVRKINKSLNLALYLARVEAFEKDYVIEKLSLRQLVVDAVNNEKKLFIKSRIIPKVDIDGALEIHTDGKWLKFVLEQIITNGIKYAKGKGKTMYFSGLIKENNIILEVIDEGIGIPEKDLKRVYDPFFTGENGRNHGESTGMGLYIVKRICEHLNHKVEIESKSGKGTTLRLIFSKTDEFNSFQ</sequence>
<dbReference type="RefSeq" id="WP_031575226.1">
    <property type="nucleotide sequence ID" value="NZ_FNDZ01000003.1"/>
</dbReference>
<gene>
    <name evidence="14" type="ORF">SAMN05421804_103157</name>
</gene>
<dbReference type="SUPFAM" id="SSF55874">
    <property type="entry name" value="ATPase domain of HSP90 chaperone/DNA topoisomerase II/histidine kinase"/>
    <property type="match status" value="1"/>
</dbReference>
<reference evidence="14 15" key="1">
    <citation type="submission" date="2016-10" db="EMBL/GenBank/DDBJ databases">
        <authorList>
            <person name="de Groot N.N."/>
        </authorList>
    </citation>
    <scope>NUCLEOTIDE SEQUENCE [LARGE SCALE GENOMIC DNA]</scope>
    <source>
        <strain evidence="14 15">CGMCC 1.5058</strain>
    </source>
</reference>
<keyword evidence="11 12" id="KW-0472">Membrane</keyword>
<evidence type="ECO:0000256" key="8">
    <source>
        <dbReference type="ARBA" id="ARBA00022777"/>
    </source>
</evidence>
<evidence type="ECO:0000256" key="2">
    <source>
        <dbReference type="ARBA" id="ARBA00004651"/>
    </source>
</evidence>
<name>A0A1G8LR39_9CLOT</name>
<dbReference type="InterPro" id="IPR004358">
    <property type="entry name" value="Sig_transdc_His_kin-like_C"/>
</dbReference>
<keyword evidence="9 12" id="KW-1133">Transmembrane helix</keyword>
<keyword evidence="6" id="KW-0808">Transferase</keyword>
<evidence type="ECO:0000256" key="6">
    <source>
        <dbReference type="ARBA" id="ARBA00022679"/>
    </source>
</evidence>
<organism evidence="14 15">
    <name type="scientific">Proteiniclasticum ruminis</name>
    <dbReference type="NCBI Taxonomy" id="398199"/>
    <lineage>
        <taxon>Bacteria</taxon>
        <taxon>Bacillati</taxon>
        <taxon>Bacillota</taxon>
        <taxon>Clostridia</taxon>
        <taxon>Eubacteriales</taxon>
        <taxon>Clostridiaceae</taxon>
        <taxon>Proteiniclasticum</taxon>
    </lineage>
</organism>
<protein>
    <recommendedName>
        <fullName evidence="3">histidine kinase</fullName>
        <ecNumber evidence="3">2.7.13.3</ecNumber>
    </recommendedName>
</protein>
<feature type="transmembrane region" description="Helical" evidence="12">
    <location>
        <begin position="37"/>
        <end position="54"/>
    </location>
</feature>
<evidence type="ECO:0000256" key="7">
    <source>
        <dbReference type="ARBA" id="ARBA00022692"/>
    </source>
</evidence>
<dbReference type="EC" id="2.7.13.3" evidence="3"/>
<dbReference type="PANTHER" id="PTHR45453:SF2">
    <property type="entry name" value="HISTIDINE KINASE"/>
    <property type="match status" value="1"/>
</dbReference>
<evidence type="ECO:0000313" key="15">
    <source>
        <dbReference type="Proteomes" id="UP000183255"/>
    </source>
</evidence>
<dbReference type="GO" id="GO:0005886">
    <property type="term" value="C:plasma membrane"/>
    <property type="evidence" value="ECO:0007669"/>
    <property type="project" value="UniProtKB-SubCell"/>
</dbReference>
<dbReference type="InterPro" id="IPR003594">
    <property type="entry name" value="HATPase_dom"/>
</dbReference>
<comment type="catalytic activity">
    <reaction evidence="1">
        <text>ATP + protein L-histidine = ADP + protein N-phospho-L-histidine.</text>
        <dbReference type="EC" id="2.7.13.3"/>
    </reaction>
</comment>
<evidence type="ECO:0000256" key="12">
    <source>
        <dbReference type="SAM" id="Phobius"/>
    </source>
</evidence>
<feature type="domain" description="Histidine kinase" evidence="13">
    <location>
        <begin position="120"/>
        <end position="328"/>
    </location>
</feature>
<dbReference type="GO" id="GO:0016036">
    <property type="term" value="P:cellular response to phosphate starvation"/>
    <property type="evidence" value="ECO:0007669"/>
    <property type="project" value="TreeGrafter"/>
</dbReference>
<dbReference type="InterPro" id="IPR036890">
    <property type="entry name" value="HATPase_C_sf"/>
</dbReference>
<keyword evidence="10" id="KW-0902">Two-component regulatory system</keyword>
<feature type="transmembrane region" description="Helical" evidence="12">
    <location>
        <begin position="12"/>
        <end position="31"/>
    </location>
</feature>
<dbReference type="PANTHER" id="PTHR45453">
    <property type="entry name" value="PHOSPHATE REGULON SENSOR PROTEIN PHOR"/>
    <property type="match status" value="1"/>
</dbReference>
<evidence type="ECO:0000256" key="5">
    <source>
        <dbReference type="ARBA" id="ARBA00022553"/>
    </source>
</evidence>
<keyword evidence="5" id="KW-0597">Phosphoprotein</keyword>
<dbReference type="PROSITE" id="PS50109">
    <property type="entry name" value="HIS_KIN"/>
    <property type="match status" value="1"/>
</dbReference>
<evidence type="ECO:0000259" key="13">
    <source>
        <dbReference type="PROSITE" id="PS50109"/>
    </source>
</evidence>
<dbReference type="GO" id="GO:0004721">
    <property type="term" value="F:phosphoprotein phosphatase activity"/>
    <property type="evidence" value="ECO:0007669"/>
    <property type="project" value="TreeGrafter"/>
</dbReference>
<evidence type="ECO:0000256" key="1">
    <source>
        <dbReference type="ARBA" id="ARBA00000085"/>
    </source>
</evidence>
<evidence type="ECO:0000256" key="3">
    <source>
        <dbReference type="ARBA" id="ARBA00012438"/>
    </source>
</evidence>
<proteinExistence type="predicted"/>
<keyword evidence="8 14" id="KW-0418">Kinase</keyword>
<dbReference type="PRINTS" id="PR00344">
    <property type="entry name" value="BCTRLSENSOR"/>
</dbReference>
<dbReference type="Proteomes" id="UP000183255">
    <property type="component" value="Unassembled WGS sequence"/>
</dbReference>
<evidence type="ECO:0000256" key="11">
    <source>
        <dbReference type="ARBA" id="ARBA00023136"/>
    </source>
</evidence>
<dbReference type="InterPro" id="IPR050351">
    <property type="entry name" value="BphY/WalK/GraS-like"/>
</dbReference>
<evidence type="ECO:0000256" key="4">
    <source>
        <dbReference type="ARBA" id="ARBA00022475"/>
    </source>
</evidence>
<keyword evidence="4" id="KW-1003">Cell membrane</keyword>